<reference evidence="3 4" key="1">
    <citation type="submission" date="2019-09" db="EMBL/GenBank/DDBJ databases">
        <authorList>
            <person name="Silva M."/>
            <person name="Pereira G."/>
            <person name="Lopes-Da-Costa L."/>
            <person name="Silva E."/>
        </authorList>
    </citation>
    <scope>NUCLEOTIDE SEQUENCE [LARGE SCALE GENOMIC DNA]</scope>
    <source>
        <strain evidence="3 4">FMV-PI01</strain>
    </source>
</reference>
<dbReference type="PANTHER" id="PTHR35579">
    <property type="entry name" value="CRISPR SYSTEM CMS ENDORIBONUCLEASE CSM3"/>
    <property type="match status" value="1"/>
</dbReference>
<comment type="caution">
    <text evidence="3">The sequence shown here is derived from an EMBL/GenBank/DDBJ whole genome shotgun (WGS) entry which is preliminary data.</text>
</comment>
<feature type="domain" description="CRISPR type III-associated protein" evidence="2">
    <location>
        <begin position="6"/>
        <end position="151"/>
    </location>
</feature>
<dbReference type="InterPro" id="IPR005537">
    <property type="entry name" value="RAMP_III_fam"/>
</dbReference>
<name>A0A6L5WLJ6_9BACT</name>
<protein>
    <recommendedName>
        <fullName evidence="2">CRISPR type III-associated protein domain-containing protein</fullName>
    </recommendedName>
</protein>
<accession>A0A6L5WLJ6</accession>
<sequence>MTKLVKIKLLSNALFSNASGDGLIDLDSISDEFGIFYIPSKRIKGALRESATEILEMQNLASDEIERQINTLFGTAKNDGLIELFDAHLENFDFYKKLSLEFGRNSILNLNSLILNQTSLDDNGVAKDGYLRKLRVIKSGLVFEMKIILKDENLKT</sequence>
<dbReference type="EMBL" id="VWSJ01000027">
    <property type="protein sequence ID" value="MSN96885.1"/>
    <property type="molecule type" value="Genomic_DNA"/>
</dbReference>
<evidence type="ECO:0000259" key="2">
    <source>
        <dbReference type="Pfam" id="PF03787"/>
    </source>
</evidence>
<dbReference type="GO" id="GO:0051607">
    <property type="term" value="P:defense response to virus"/>
    <property type="evidence" value="ECO:0007669"/>
    <property type="project" value="UniProtKB-KW"/>
</dbReference>
<reference evidence="3 4" key="2">
    <citation type="submission" date="2020-03" db="EMBL/GenBank/DDBJ databases">
        <title>Campylobacter portucalensis sp. nov., a new species of Campylobacter isolated from the reproductive tract of bulls.</title>
        <authorList>
            <person name="Silva M.F."/>
            <person name="Pereira G."/>
            <person name="Carneiro C."/>
            <person name="Hemphill A."/>
            <person name="Mateus L."/>
            <person name="Lopes-Da-Costa L."/>
            <person name="Silva E."/>
        </authorList>
    </citation>
    <scope>NUCLEOTIDE SEQUENCE [LARGE SCALE GENOMIC DNA]</scope>
    <source>
        <strain evidence="3 4">FMV-PI01</strain>
    </source>
</reference>
<gene>
    <name evidence="3" type="ORF">F1B92_06860</name>
</gene>
<evidence type="ECO:0000256" key="1">
    <source>
        <dbReference type="ARBA" id="ARBA00023118"/>
    </source>
</evidence>
<keyword evidence="1" id="KW-0051">Antiviral defense</keyword>
<proteinExistence type="predicted"/>
<dbReference type="AlphaFoldDB" id="A0A6L5WLJ6"/>
<dbReference type="InterPro" id="IPR052216">
    <property type="entry name" value="CRISPR_Csm3_endoribonuclease"/>
</dbReference>
<dbReference type="Pfam" id="PF03787">
    <property type="entry name" value="RAMPs"/>
    <property type="match status" value="1"/>
</dbReference>
<dbReference type="PANTHER" id="PTHR35579:SF6">
    <property type="entry name" value="DUF324 DOMAIN-CONTAINING PROTEIN"/>
    <property type="match status" value="1"/>
</dbReference>
<dbReference type="CDD" id="cd09726">
    <property type="entry name" value="RAMP_I_III"/>
    <property type="match status" value="1"/>
</dbReference>
<dbReference type="Proteomes" id="UP000476338">
    <property type="component" value="Unassembled WGS sequence"/>
</dbReference>
<evidence type="ECO:0000313" key="3">
    <source>
        <dbReference type="EMBL" id="MSN96885.1"/>
    </source>
</evidence>
<dbReference type="RefSeq" id="WP_154571145.1">
    <property type="nucleotide sequence ID" value="NZ_VWSJ01000027.1"/>
</dbReference>
<organism evidence="3 4">
    <name type="scientific">Campylobacter portucalensis</name>
    <dbReference type="NCBI Taxonomy" id="2608384"/>
    <lineage>
        <taxon>Bacteria</taxon>
        <taxon>Pseudomonadati</taxon>
        <taxon>Campylobacterota</taxon>
        <taxon>Epsilonproteobacteria</taxon>
        <taxon>Campylobacterales</taxon>
        <taxon>Campylobacteraceae</taxon>
        <taxon>Campylobacter</taxon>
    </lineage>
</organism>
<evidence type="ECO:0000313" key="4">
    <source>
        <dbReference type="Proteomes" id="UP000476338"/>
    </source>
</evidence>
<keyword evidence="4" id="KW-1185">Reference proteome</keyword>